<feature type="transmembrane region" description="Helical" evidence="6">
    <location>
        <begin position="154"/>
        <end position="179"/>
    </location>
</feature>
<feature type="transmembrane region" description="Helical" evidence="6">
    <location>
        <begin position="36"/>
        <end position="57"/>
    </location>
</feature>
<comment type="subcellular location">
    <subcellularLocation>
        <location evidence="1">Cell membrane</location>
        <topology evidence="1">Multi-pass membrane protein</topology>
    </subcellularLocation>
</comment>
<feature type="transmembrane region" description="Helical" evidence="6">
    <location>
        <begin position="125"/>
        <end position="145"/>
    </location>
</feature>
<dbReference type="GO" id="GO:0000155">
    <property type="term" value="F:phosphorelay sensor kinase activity"/>
    <property type="evidence" value="ECO:0007669"/>
    <property type="project" value="InterPro"/>
</dbReference>
<dbReference type="RefSeq" id="WP_002459722.1">
    <property type="nucleotide sequence ID" value="NZ_AP021848.1"/>
</dbReference>
<name>A0A133Q8G3_STALU</name>
<dbReference type="InterPro" id="IPR011620">
    <property type="entry name" value="Sig_transdc_His_kinase_LytS_TM"/>
</dbReference>
<dbReference type="NCBIfam" id="TIGR00254">
    <property type="entry name" value="GGDEF"/>
    <property type="match status" value="1"/>
</dbReference>
<dbReference type="PANTHER" id="PTHR45138:SF9">
    <property type="entry name" value="DIGUANYLATE CYCLASE DGCM-RELATED"/>
    <property type="match status" value="1"/>
</dbReference>
<dbReference type="FunFam" id="3.30.70.270:FF:000001">
    <property type="entry name" value="Diguanylate cyclase domain protein"/>
    <property type="match status" value="1"/>
</dbReference>
<feature type="transmembrane region" description="Helical" evidence="6">
    <location>
        <begin position="6"/>
        <end position="24"/>
    </location>
</feature>
<dbReference type="GeneID" id="58090346"/>
<dbReference type="GO" id="GO:0071555">
    <property type="term" value="P:cell wall organization"/>
    <property type="evidence" value="ECO:0007669"/>
    <property type="project" value="InterPro"/>
</dbReference>
<evidence type="ECO:0000313" key="13">
    <source>
        <dbReference type="Proteomes" id="UP000325462"/>
    </source>
</evidence>
<dbReference type="GO" id="GO:1902201">
    <property type="term" value="P:negative regulation of bacterial-type flagellum-dependent cell motility"/>
    <property type="evidence" value="ECO:0007669"/>
    <property type="project" value="TreeGrafter"/>
</dbReference>
<dbReference type="Gene3D" id="3.30.70.270">
    <property type="match status" value="1"/>
</dbReference>
<evidence type="ECO:0000313" key="9">
    <source>
        <dbReference type="EMBL" id="QEX39505.1"/>
    </source>
</evidence>
<dbReference type="CDD" id="cd01949">
    <property type="entry name" value="GGDEF"/>
    <property type="match status" value="1"/>
</dbReference>
<gene>
    <name evidence="10" type="ORF">EQ812_04650</name>
    <name evidence="9" type="ORF">FO454_11565</name>
    <name evidence="8" type="ORF">HMPREF3225_00925</name>
</gene>
<dbReference type="Proteomes" id="UP000070063">
    <property type="component" value="Unassembled WGS sequence"/>
</dbReference>
<accession>A0A133Q8G3</accession>
<feature type="transmembrane region" description="Helical" evidence="6">
    <location>
        <begin position="100"/>
        <end position="119"/>
    </location>
</feature>
<dbReference type="GO" id="GO:0043709">
    <property type="term" value="P:cell adhesion involved in single-species biofilm formation"/>
    <property type="evidence" value="ECO:0007669"/>
    <property type="project" value="TreeGrafter"/>
</dbReference>
<dbReference type="AlphaFoldDB" id="A0A133Q8G3"/>
<dbReference type="EMBL" id="LRQI01000031">
    <property type="protein sequence ID" value="KXA39073.1"/>
    <property type="molecule type" value="Genomic_DNA"/>
</dbReference>
<evidence type="ECO:0000259" key="7">
    <source>
        <dbReference type="PROSITE" id="PS50887"/>
    </source>
</evidence>
<dbReference type="Proteomes" id="UP000325462">
    <property type="component" value="Chromosome"/>
</dbReference>
<keyword evidence="5 6" id="KW-0472">Membrane</keyword>
<evidence type="ECO:0000313" key="12">
    <source>
        <dbReference type="Proteomes" id="UP000293637"/>
    </source>
</evidence>
<dbReference type="InterPro" id="IPR000160">
    <property type="entry name" value="GGDEF_dom"/>
</dbReference>
<evidence type="ECO:0000256" key="5">
    <source>
        <dbReference type="ARBA" id="ARBA00023136"/>
    </source>
</evidence>
<dbReference type="EMBL" id="CP041722">
    <property type="protein sequence ID" value="QEX39505.1"/>
    <property type="molecule type" value="Genomic_DNA"/>
</dbReference>
<keyword evidence="3 6" id="KW-0812">Transmembrane</keyword>
<keyword evidence="4 6" id="KW-1133">Transmembrane helix</keyword>
<evidence type="ECO:0000256" key="1">
    <source>
        <dbReference type="ARBA" id="ARBA00004651"/>
    </source>
</evidence>
<sequence length="357" mass="40400">MLEAIIYNISVMVAGIYLFHRLQYSENKRVTFSKGYVTVLMTLVALLLAAYPIPSYNDEFLVHLTFVPLLFLGRYTHMPYTLAAATIVALVDIFAYGNSILYGVTLLVIAGIVSAIGPFLKQNDIVSLLILNLISIIILAILSIFSPIYDIKELIILIPVSFVLTIASAVTFVDIWRFFSLVNRYENEDKYDYLTGLGNVKEFDRHLNHISQQAEEHHESLALLLIDIDGFKDVNDSYSHKSGDAVLKQMSQLLKNYVPKKFKIFRNGGEEFSVVIRDYSLDQSVKLAENIRLGVEKSSFHLPNKEVIKLSVSIGVGYLTKDDHKSQRKVFKDADDMVHVAKNEGRNQVMFNPIIKL</sequence>
<dbReference type="STRING" id="28035.B6N84_10300"/>
<reference evidence="9 13" key="3">
    <citation type="submission" date="2019-07" db="EMBL/GenBank/DDBJ databases">
        <title>Comparative genome analysis of staphylococcus lugdunensis shows clonal complex-dependent diversity of the putative virulence factor, ess/type vii locus.</title>
        <authorList>
            <person name="Lebeurre J."/>
            <person name="Dahyot S."/>
            <person name="Diene S."/>
            <person name="Paulay A."/>
            <person name="Aubourg M."/>
            <person name="Argemi X."/>
            <person name="Giard J.-C."/>
            <person name="Tournier I."/>
            <person name="Francois P."/>
            <person name="Pestel-Caron M."/>
        </authorList>
    </citation>
    <scope>NUCLEOTIDE SEQUENCE [LARGE SCALE GENOMIC DNA]</scope>
    <source>
        <strain evidence="9 13">SL13</strain>
    </source>
</reference>
<proteinExistence type="predicted"/>
<protein>
    <submittedName>
        <fullName evidence="8 9">Diguanylate cyclase</fullName>
    </submittedName>
    <submittedName>
        <fullName evidence="10">GGDEF domain-containing protein</fullName>
    </submittedName>
</protein>
<dbReference type="PROSITE" id="PS50887">
    <property type="entry name" value="GGDEF"/>
    <property type="match status" value="1"/>
</dbReference>
<dbReference type="OMA" id="GASVQMM"/>
<evidence type="ECO:0000313" key="11">
    <source>
        <dbReference type="Proteomes" id="UP000070063"/>
    </source>
</evidence>
<dbReference type="InterPro" id="IPR029787">
    <property type="entry name" value="Nucleotide_cyclase"/>
</dbReference>
<dbReference type="eggNOG" id="COG2199">
    <property type="taxonomic scope" value="Bacteria"/>
</dbReference>
<feature type="domain" description="GGDEF" evidence="7">
    <location>
        <begin position="219"/>
        <end position="354"/>
    </location>
</feature>
<evidence type="ECO:0000256" key="3">
    <source>
        <dbReference type="ARBA" id="ARBA00022692"/>
    </source>
</evidence>
<evidence type="ECO:0000313" key="8">
    <source>
        <dbReference type="EMBL" id="KXA39073.1"/>
    </source>
</evidence>
<dbReference type="SMART" id="SM00267">
    <property type="entry name" value="GGDEF"/>
    <property type="match status" value="1"/>
</dbReference>
<evidence type="ECO:0000256" key="6">
    <source>
        <dbReference type="SAM" id="Phobius"/>
    </source>
</evidence>
<dbReference type="Proteomes" id="UP000293637">
    <property type="component" value="Unassembled WGS sequence"/>
</dbReference>
<feature type="transmembrane region" description="Helical" evidence="6">
    <location>
        <begin position="77"/>
        <end position="95"/>
    </location>
</feature>
<organism evidence="10 12">
    <name type="scientific">Staphylococcus lugdunensis</name>
    <dbReference type="NCBI Taxonomy" id="28035"/>
    <lineage>
        <taxon>Bacteria</taxon>
        <taxon>Bacillati</taxon>
        <taxon>Bacillota</taxon>
        <taxon>Bacilli</taxon>
        <taxon>Bacillales</taxon>
        <taxon>Staphylococcaceae</taxon>
        <taxon>Staphylococcus</taxon>
    </lineage>
</organism>
<evidence type="ECO:0000313" key="10">
    <source>
        <dbReference type="EMBL" id="TBW73136.1"/>
    </source>
</evidence>
<dbReference type="InterPro" id="IPR043128">
    <property type="entry name" value="Rev_trsase/Diguanyl_cyclase"/>
</dbReference>
<dbReference type="GO" id="GO:0052621">
    <property type="term" value="F:diguanylate cyclase activity"/>
    <property type="evidence" value="ECO:0007669"/>
    <property type="project" value="TreeGrafter"/>
</dbReference>
<dbReference type="EMBL" id="SCHB01000002">
    <property type="protein sequence ID" value="TBW73136.1"/>
    <property type="molecule type" value="Genomic_DNA"/>
</dbReference>
<reference evidence="10 12" key="2">
    <citation type="journal article" date="2019" name="Sci. Transl. Med.">
        <title>Quorum sensing between bacterial species on the skin protects against epidermal injury in atopic dermatitis.</title>
        <authorList>
            <person name="Williams M.R."/>
        </authorList>
    </citation>
    <scope>NUCLEOTIDE SEQUENCE [LARGE SCALE GENOMIC DNA]</scope>
    <source>
        <strain evidence="10 12">E7</strain>
    </source>
</reference>
<reference evidence="8 11" key="1">
    <citation type="submission" date="2016-01" db="EMBL/GenBank/DDBJ databases">
        <authorList>
            <person name="Mitreva M."/>
            <person name="Pepin K.H."/>
            <person name="Mihindukulasuriya K.A."/>
            <person name="Fulton R."/>
            <person name="Fronick C."/>
            <person name="O'Laughlin M."/>
            <person name="Miner T."/>
            <person name="Herter B."/>
            <person name="Rosa B.A."/>
            <person name="Cordes M."/>
            <person name="Tomlinson C."/>
            <person name="Wollam A."/>
            <person name="Palsikar V.B."/>
            <person name="Mardis E.R."/>
            <person name="Wilson R.K."/>
        </authorList>
    </citation>
    <scope>NUCLEOTIDE SEQUENCE [LARGE SCALE GENOMIC DNA]</scope>
    <source>
        <strain evidence="8 11">MJR7738</strain>
    </source>
</reference>
<keyword evidence="2" id="KW-1003">Cell membrane</keyword>
<keyword evidence="13" id="KW-1185">Reference proteome</keyword>
<dbReference type="GO" id="GO:0005886">
    <property type="term" value="C:plasma membrane"/>
    <property type="evidence" value="ECO:0007669"/>
    <property type="project" value="UniProtKB-SubCell"/>
</dbReference>
<dbReference type="SUPFAM" id="SSF55073">
    <property type="entry name" value="Nucleotide cyclase"/>
    <property type="match status" value="1"/>
</dbReference>
<evidence type="ECO:0000256" key="2">
    <source>
        <dbReference type="ARBA" id="ARBA00022475"/>
    </source>
</evidence>
<dbReference type="InterPro" id="IPR050469">
    <property type="entry name" value="Diguanylate_Cyclase"/>
</dbReference>
<dbReference type="Pfam" id="PF00990">
    <property type="entry name" value="GGDEF"/>
    <property type="match status" value="1"/>
</dbReference>
<evidence type="ECO:0000256" key="4">
    <source>
        <dbReference type="ARBA" id="ARBA00022989"/>
    </source>
</evidence>
<dbReference type="PANTHER" id="PTHR45138">
    <property type="entry name" value="REGULATORY COMPONENTS OF SENSORY TRANSDUCTION SYSTEM"/>
    <property type="match status" value="1"/>
</dbReference>
<dbReference type="Pfam" id="PF07694">
    <property type="entry name" value="5TM-5TMR_LYT"/>
    <property type="match status" value="1"/>
</dbReference>